<feature type="compositionally biased region" description="Basic and acidic residues" evidence="5">
    <location>
        <begin position="111"/>
        <end position="231"/>
    </location>
</feature>
<evidence type="ECO:0000256" key="3">
    <source>
        <dbReference type="PROSITE-ProRule" id="PRU00182"/>
    </source>
</evidence>
<organism evidence="7 8">
    <name type="scientific">Fulvitalea axinellae</name>
    <dbReference type="NCBI Taxonomy" id="1182444"/>
    <lineage>
        <taxon>Bacteria</taxon>
        <taxon>Pseudomonadati</taxon>
        <taxon>Bacteroidota</taxon>
        <taxon>Cytophagia</taxon>
        <taxon>Cytophagales</taxon>
        <taxon>Persicobacteraceae</taxon>
        <taxon>Fulvitalea</taxon>
    </lineage>
</organism>
<dbReference type="InterPro" id="IPR020094">
    <property type="entry name" value="TruA/RsuA/RluB/E/F_N"/>
</dbReference>
<feature type="compositionally biased region" description="Basic and acidic residues" evidence="5">
    <location>
        <begin position="1"/>
        <end position="30"/>
    </location>
</feature>
<dbReference type="EC" id="5.4.99.-" evidence="4"/>
<name>A0AAU9CGI7_9BACT</name>
<dbReference type="InterPro" id="IPR036986">
    <property type="entry name" value="S4_RNA-bd_sf"/>
</dbReference>
<feature type="compositionally biased region" description="Basic and acidic residues" evidence="5">
    <location>
        <begin position="80"/>
        <end position="104"/>
    </location>
</feature>
<dbReference type="CDD" id="cd00165">
    <property type="entry name" value="S4"/>
    <property type="match status" value="1"/>
</dbReference>
<dbReference type="Gene3D" id="3.10.290.10">
    <property type="entry name" value="RNA-binding S4 domain"/>
    <property type="match status" value="1"/>
</dbReference>
<keyword evidence="8" id="KW-1185">Reference proteome</keyword>
<dbReference type="InterPro" id="IPR006145">
    <property type="entry name" value="PsdUridine_synth_RsuA/RluA"/>
</dbReference>
<dbReference type="InterPro" id="IPR050343">
    <property type="entry name" value="RsuA_PseudoU_synthase"/>
</dbReference>
<dbReference type="CDD" id="cd02870">
    <property type="entry name" value="PseudoU_synth_RsuA_like"/>
    <property type="match status" value="1"/>
</dbReference>
<proteinExistence type="inferred from homology"/>
<dbReference type="PROSITE" id="PS01149">
    <property type="entry name" value="PSI_RSU"/>
    <property type="match status" value="1"/>
</dbReference>
<dbReference type="InterPro" id="IPR020103">
    <property type="entry name" value="PsdUridine_synth_cat_dom_sf"/>
</dbReference>
<accession>A0AAU9CGI7</accession>
<evidence type="ECO:0000313" key="8">
    <source>
        <dbReference type="Proteomes" id="UP001348817"/>
    </source>
</evidence>
<dbReference type="PANTHER" id="PTHR47683:SF2">
    <property type="entry name" value="RNA-BINDING S4 DOMAIN-CONTAINING PROTEIN"/>
    <property type="match status" value="1"/>
</dbReference>
<evidence type="ECO:0000256" key="4">
    <source>
        <dbReference type="RuleBase" id="RU003887"/>
    </source>
</evidence>
<feature type="domain" description="RNA-binding S4" evidence="6">
    <location>
        <begin position="253"/>
        <end position="320"/>
    </location>
</feature>
<dbReference type="GO" id="GO:0120159">
    <property type="term" value="F:rRNA pseudouridine synthase activity"/>
    <property type="evidence" value="ECO:0007669"/>
    <property type="project" value="UniProtKB-ARBA"/>
</dbReference>
<dbReference type="AlphaFoldDB" id="A0AAU9CGI7"/>
<dbReference type="Gene3D" id="3.30.70.1560">
    <property type="entry name" value="Alpha-L RNA-binding motif"/>
    <property type="match status" value="1"/>
</dbReference>
<dbReference type="InterPro" id="IPR000748">
    <property type="entry name" value="PsdUridine_synth_RsuA/RluB/E/F"/>
</dbReference>
<evidence type="ECO:0000313" key="7">
    <source>
        <dbReference type="EMBL" id="BDD07876.1"/>
    </source>
</evidence>
<dbReference type="SUPFAM" id="SSF55174">
    <property type="entry name" value="Alpha-L RNA-binding motif"/>
    <property type="match status" value="1"/>
</dbReference>
<keyword evidence="3" id="KW-0694">RNA-binding</keyword>
<reference evidence="7 8" key="1">
    <citation type="submission" date="2021-12" db="EMBL/GenBank/DDBJ databases">
        <title>Genome sequencing of bacteria with rrn-lacking chromosome and rrn-plasmid.</title>
        <authorList>
            <person name="Anda M."/>
            <person name="Iwasaki W."/>
        </authorList>
    </citation>
    <scope>NUCLEOTIDE SEQUENCE [LARGE SCALE GENOMIC DNA]</scope>
    <source>
        <strain evidence="7 8">DSM 100852</strain>
    </source>
</reference>
<dbReference type="Pfam" id="PF00849">
    <property type="entry name" value="PseudoU_synth_2"/>
    <property type="match status" value="1"/>
</dbReference>
<evidence type="ECO:0000259" key="6">
    <source>
        <dbReference type="SMART" id="SM00363"/>
    </source>
</evidence>
<dbReference type="Proteomes" id="UP001348817">
    <property type="component" value="Chromosome"/>
</dbReference>
<comment type="similarity">
    <text evidence="1 4">Belongs to the pseudouridine synthase RsuA family.</text>
</comment>
<dbReference type="PROSITE" id="PS50889">
    <property type="entry name" value="S4"/>
    <property type="match status" value="1"/>
</dbReference>
<dbReference type="PANTHER" id="PTHR47683">
    <property type="entry name" value="PSEUDOURIDINE SYNTHASE FAMILY PROTEIN-RELATED"/>
    <property type="match status" value="1"/>
</dbReference>
<sequence length="485" mass="58121">MKKKDPQKDWDNGKEPKPGRDSAGGREPRAPRKRIRIRQDQDQPKFENRRPYGDNQERRTYDRNANRDGDRSAQGKRTPYNRDDRNKRPYNREDNREERGERRYGQNRRPYNREERGERNERPFGERRERPNRRPNDRNSRHDRDNRDNRTFGRNREESPRNERRRPYDRDQRQERSGRFATRRDDGEQRRDSRPDDRKKNFRRDPENKLNYLKDRHKRREMDIRPKAKAPEYDEKKLREIERNKGIQHGSEIRLNKYIANAGLCSRREADRFIAAGEIKVNGKVVTEMGHKVTHRDEIKWNGKILNGEKKVYVLLNKPKDFITTMDDPQNRRTVMELVAKACEERIYPVGRLDRNTTGLLLLTNDGDLADKLAHPGNKVRKVYQAMLNKPLEEEHFEAIKAGFKLEDGDVEVDDLAIVTPDRLDVGIELHIGRNRIVRRIFEHFGYEVVKLDRVLYGGLTKKDLPRGRWRFLTEKELIRLKYFI</sequence>
<dbReference type="NCBIfam" id="TIGR00093">
    <property type="entry name" value="pseudouridine synthase"/>
    <property type="match status" value="1"/>
</dbReference>
<protein>
    <recommendedName>
        <fullName evidence="4">Pseudouridine synthase</fullName>
        <ecNumber evidence="4">5.4.99.-</ecNumber>
    </recommendedName>
</protein>
<gene>
    <name evidence="7" type="ORF">FUAX_03080</name>
</gene>
<dbReference type="RefSeq" id="WP_338393174.1">
    <property type="nucleotide sequence ID" value="NZ_AP025314.1"/>
</dbReference>
<dbReference type="Gene3D" id="3.30.70.580">
    <property type="entry name" value="Pseudouridine synthase I, catalytic domain, N-terminal subdomain"/>
    <property type="match status" value="1"/>
</dbReference>
<dbReference type="InterPro" id="IPR002942">
    <property type="entry name" value="S4_RNA-bd"/>
</dbReference>
<evidence type="ECO:0000256" key="1">
    <source>
        <dbReference type="ARBA" id="ARBA00008348"/>
    </source>
</evidence>
<dbReference type="GO" id="GO:0000455">
    <property type="term" value="P:enzyme-directed rRNA pseudouridine synthesis"/>
    <property type="evidence" value="ECO:0007669"/>
    <property type="project" value="UniProtKB-ARBA"/>
</dbReference>
<feature type="region of interest" description="Disordered" evidence="5">
    <location>
        <begin position="1"/>
        <end position="231"/>
    </location>
</feature>
<keyword evidence="2 4" id="KW-0413">Isomerase</keyword>
<evidence type="ECO:0000256" key="5">
    <source>
        <dbReference type="SAM" id="MobiDB-lite"/>
    </source>
</evidence>
<evidence type="ECO:0000256" key="2">
    <source>
        <dbReference type="ARBA" id="ARBA00023235"/>
    </source>
</evidence>
<dbReference type="InterPro" id="IPR018496">
    <property type="entry name" value="PsdUridine_synth_RsuA/RluB_CS"/>
</dbReference>
<feature type="compositionally biased region" description="Basic and acidic residues" evidence="5">
    <location>
        <begin position="37"/>
        <end position="73"/>
    </location>
</feature>
<dbReference type="InterPro" id="IPR042092">
    <property type="entry name" value="PsdUridine_s_RsuA/RluB/E/F_cat"/>
</dbReference>
<dbReference type="Pfam" id="PF01479">
    <property type="entry name" value="S4"/>
    <property type="match status" value="1"/>
</dbReference>
<dbReference type="GO" id="GO:0003723">
    <property type="term" value="F:RNA binding"/>
    <property type="evidence" value="ECO:0007669"/>
    <property type="project" value="UniProtKB-KW"/>
</dbReference>
<dbReference type="FunFam" id="3.10.290.10:FF:000003">
    <property type="entry name" value="Pseudouridine synthase"/>
    <property type="match status" value="1"/>
</dbReference>
<dbReference type="EMBL" id="AP025314">
    <property type="protein sequence ID" value="BDD07876.1"/>
    <property type="molecule type" value="Genomic_DNA"/>
</dbReference>
<dbReference type="SMART" id="SM00363">
    <property type="entry name" value="S4"/>
    <property type="match status" value="1"/>
</dbReference>
<dbReference type="SUPFAM" id="SSF55120">
    <property type="entry name" value="Pseudouridine synthase"/>
    <property type="match status" value="1"/>
</dbReference>
<dbReference type="KEGG" id="fax:FUAX_03080"/>